<keyword evidence="1" id="KW-0812">Transmembrane</keyword>
<reference evidence="2" key="1">
    <citation type="submission" date="2021-05" db="EMBL/GenBank/DDBJ databases">
        <authorList>
            <person name="Alioto T."/>
            <person name="Alioto T."/>
            <person name="Gomez Garrido J."/>
        </authorList>
    </citation>
    <scope>NUCLEOTIDE SEQUENCE</scope>
</reference>
<feature type="transmembrane region" description="Helical" evidence="1">
    <location>
        <begin position="85"/>
        <end position="106"/>
    </location>
</feature>
<accession>A0A8D8QWB6</accession>
<dbReference type="AlphaFoldDB" id="A0A8D8QWB6"/>
<protein>
    <submittedName>
        <fullName evidence="2">Uncharacterized protein</fullName>
    </submittedName>
</protein>
<sequence>MFDQLFDTFIISTRTSQVFQIIFKLQHFYIVRFPVRYVLCHCVYKLYFPCGKQLLWALFFYWTPNILMVFCSNGKAPSHSRNGNGYIAISSLEIIHIAFIVSKIFYCNTFSSGL</sequence>
<organism evidence="2">
    <name type="scientific">Cacopsylla melanoneura</name>
    <dbReference type="NCBI Taxonomy" id="428564"/>
    <lineage>
        <taxon>Eukaryota</taxon>
        <taxon>Metazoa</taxon>
        <taxon>Ecdysozoa</taxon>
        <taxon>Arthropoda</taxon>
        <taxon>Hexapoda</taxon>
        <taxon>Insecta</taxon>
        <taxon>Pterygota</taxon>
        <taxon>Neoptera</taxon>
        <taxon>Paraneoptera</taxon>
        <taxon>Hemiptera</taxon>
        <taxon>Sternorrhyncha</taxon>
        <taxon>Psylloidea</taxon>
        <taxon>Psyllidae</taxon>
        <taxon>Psyllinae</taxon>
        <taxon>Cacopsylla</taxon>
    </lineage>
</organism>
<dbReference type="EMBL" id="HBUF01106202">
    <property type="protein sequence ID" value="CAG6639256.1"/>
    <property type="molecule type" value="Transcribed_RNA"/>
</dbReference>
<keyword evidence="1" id="KW-0472">Membrane</keyword>
<evidence type="ECO:0000313" key="2">
    <source>
        <dbReference type="EMBL" id="CAG6639256.1"/>
    </source>
</evidence>
<feature type="transmembrane region" description="Helical" evidence="1">
    <location>
        <begin position="54"/>
        <end position="73"/>
    </location>
</feature>
<keyword evidence="1" id="KW-1133">Transmembrane helix</keyword>
<evidence type="ECO:0000256" key="1">
    <source>
        <dbReference type="SAM" id="Phobius"/>
    </source>
</evidence>
<name>A0A8D8QWB6_9HEMI</name>
<proteinExistence type="predicted"/>